<comment type="caution">
    <text evidence="1">The sequence shown here is derived from an EMBL/GenBank/DDBJ whole genome shotgun (WGS) entry which is preliminary data.</text>
</comment>
<organism evidence="1 2">
    <name type="scientific">Scutellospora calospora</name>
    <dbReference type="NCBI Taxonomy" id="85575"/>
    <lineage>
        <taxon>Eukaryota</taxon>
        <taxon>Fungi</taxon>
        <taxon>Fungi incertae sedis</taxon>
        <taxon>Mucoromycota</taxon>
        <taxon>Glomeromycotina</taxon>
        <taxon>Glomeromycetes</taxon>
        <taxon>Diversisporales</taxon>
        <taxon>Gigasporaceae</taxon>
        <taxon>Scutellospora</taxon>
    </lineage>
</organism>
<dbReference type="EMBL" id="CAJVPM010038247">
    <property type="protein sequence ID" value="CAG8697679.1"/>
    <property type="molecule type" value="Genomic_DNA"/>
</dbReference>
<reference evidence="1" key="1">
    <citation type="submission" date="2021-06" db="EMBL/GenBank/DDBJ databases">
        <authorList>
            <person name="Kallberg Y."/>
            <person name="Tangrot J."/>
            <person name="Rosling A."/>
        </authorList>
    </citation>
    <scope>NUCLEOTIDE SEQUENCE</scope>
    <source>
        <strain evidence="1">AU212A</strain>
    </source>
</reference>
<evidence type="ECO:0000313" key="1">
    <source>
        <dbReference type="EMBL" id="CAG8697679.1"/>
    </source>
</evidence>
<feature type="non-terminal residue" evidence="1">
    <location>
        <position position="1"/>
    </location>
</feature>
<gene>
    <name evidence="1" type="ORF">SCALOS_LOCUS10378</name>
</gene>
<accession>A0ACA9P9N4</accession>
<feature type="non-terminal residue" evidence="1">
    <location>
        <position position="112"/>
    </location>
</feature>
<protein>
    <submittedName>
        <fullName evidence="1">6267_t:CDS:1</fullName>
    </submittedName>
</protein>
<sequence>STDVLEASAHRKHKFDPSLQARKADFSVYMPIRDCDFVKLGNEMKDILDKCINNGVDNKNLIICGFQCRLFVMDLKYEAIYRMILLGKFYLPRDNSDFSVLPTSIERLMQIK</sequence>
<keyword evidence="2" id="KW-1185">Reference proteome</keyword>
<dbReference type="Proteomes" id="UP000789860">
    <property type="component" value="Unassembled WGS sequence"/>
</dbReference>
<evidence type="ECO:0000313" key="2">
    <source>
        <dbReference type="Proteomes" id="UP000789860"/>
    </source>
</evidence>
<proteinExistence type="predicted"/>
<name>A0ACA9P9N4_9GLOM</name>